<name>A0A9Q5NB10_SANBA</name>
<dbReference type="PANTHER" id="PTHR31297">
    <property type="entry name" value="GLUCAN ENDO-1,6-BETA-GLUCOSIDASE B"/>
    <property type="match status" value="1"/>
</dbReference>
<dbReference type="Proteomes" id="UP000757232">
    <property type="component" value="Unassembled WGS sequence"/>
</dbReference>
<keyword evidence="4" id="KW-0326">Glycosidase</keyword>
<evidence type="ECO:0000256" key="3">
    <source>
        <dbReference type="ARBA" id="ARBA00023180"/>
    </source>
</evidence>
<keyword evidence="2 10" id="KW-0378">Hydrolase</keyword>
<feature type="region of interest" description="Disordered" evidence="8">
    <location>
        <begin position="1"/>
        <end position="40"/>
    </location>
</feature>
<dbReference type="InterPro" id="IPR017853">
    <property type="entry name" value="GH"/>
</dbReference>
<dbReference type="GO" id="GO:0009251">
    <property type="term" value="P:glucan catabolic process"/>
    <property type="evidence" value="ECO:0007669"/>
    <property type="project" value="TreeGrafter"/>
</dbReference>
<keyword evidence="9" id="KW-0812">Transmembrane</keyword>
<dbReference type="GO" id="GO:0071555">
    <property type="term" value="P:cell wall organization"/>
    <property type="evidence" value="ECO:0007669"/>
    <property type="project" value="UniProtKB-KW"/>
</dbReference>
<dbReference type="InterPro" id="IPR050386">
    <property type="entry name" value="Glycosyl_hydrolase_5"/>
</dbReference>
<dbReference type="OrthoDB" id="62120at2759"/>
<feature type="compositionally biased region" description="Low complexity" evidence="8">
    <location>
        <begin position="202"/>
        <end position="242"/>
    </location>
</feature>
<evidence type="ECO:0000256" key="4">
    <source>
        <dbReference type="ARBA" id="ARBA00023295"/>
    </source>
</evidence>
<evidence type="ECO:0000256" key="9">
    <source>
        <dbReference type="SAM" id="Phobius"/>
    </source>
</evidence>
<dbReference type="AlphaFoldDB" id="A0A9Q5NB10"/>
<dbReference type="GO" id="GO:0009986">
    <property type="term" value="C:cell surface"/>
    <property type="evidence" value="ECO:0007669"/>
    <property type="project" value="TreeGrafter"/>
</dbReference>
<comment type="catalytic activity">
    <reaction evidence="6">
        <text>Successive hydrolysis of beta-D-glucose units from the non-reducing ends of (1-&gt;3)-beta-D-glucans, releasing alpha-glucose.</text>
        <dbReference type="EC" id="3.2.1.58"/>
    </reaction>
</comment>
<comment type="similarity">
    <text evidence="1">Belongs to the glycosyl hydrolase 5 (cellulase A) family.</text>
</comment>
<dbReference type="GO" id="GO:0004338">
    <property type="term" value="F:glucan exo-1,3-beta-glucosidase activity"/>
    <property type="evidence" value="ECO:0007669"/>
    <property type="project" value="UniProtKB-EC"/>
</dbReference>
<evidence type="ECO:0000313" key="10">
    <source>
        <dbReference type="EMBL" id="OCB90963.1"/>
    </source>
</evidence>
<evidence type="ECO:0000256" key="1">
    <source>
        <dbReference type="ARBA" id="ARBA00005641"/>
    </source>
</evidence>
<gene>
    <name evidence="10" type="ORF">A7U60_g1816</name>
</gene>
<dbReference type="GO" id="GO:0005576">
    <property type="term" value="C:extracellular region"/>
    <property type="evidence" value="ECO:0007669"/>
    <property type="project" value="TreeGrafter"/>
</dbReference>
<feature type="region of interest" description="Disordered" evidence="8">
    <location>
        <begin position="197"/>
        <end position="242"/>
    </location>
</feature>
<evidence type="ECO:0000256" key="7">
    <source>
        <dbReference type="ARBA" id="ARBA00038929"/>
    </source>
</evidence>
<dbReference type="PANTHER" id="PTHR31297:SF34">
    <property type="entry name" value="GLUCAN 1,3-BETA-GLUCOSIDASE 2"/>
    <property type="match status" value="1"/>
</dbReference>
<dbReference type="EC" id="3.2.1.58" evidence="7"/>
<reference evidence="10" key="1">
    <citation type="submission" date="2016-06" db="EMBL/GenBank/DDBJ databases">
        <title>Draft Genome sequence of the fungus Inonotus baumii.</title>
        <authorList>
            <person name="Zhu H."/>
            <person name="Lin W."/>
        </authorList>
    </citation>
    <scope>NUCLEOTIDE SEQUENCE</scope>
    <source>
        <strain evidence="10">821</strain>
    </source>
</reference>
<protein>
    <recommendedName>
        <fullName evidence="7">glucan 1,3-beta-glucosidase</fullName>
        <ecNumber evidence="7">3.2.1.58</ecNumber>
    </recommendedName>
</protein>
<dbReference type="EMBL" id="LNZH02000112">
    <property type="protein sequence ID" value="OCB90963.1"/>
    <property type="molecule type" value="Genomic_DNA"/>
</dbReference>
<organism evidence="10 11">
    <name type="scientific">Sanghuangporus baumii</name>
    <name type="common">Phellinus baumii</name>
    <dbReference type="NCBI Taxonomy" id="108892"/>
    <lineage>
        <taxon>Eukaryota</taxon>
        <taxon>Fungi</taxon>
        <taxon>Dikarya</taxon>
        <taxon>Basidiomycota</taxon>
        <taxon>Agaricomycotina</taxon>
        <taxon>Agaricomycetes</taxon>
        <taxon>Hymenochaetales</taxon>
        <taxon>Hymenochaetaceae</taxon>
        <taxon>Sanghuangporus</taxon>
    </lineage>
</organism>
<keyword evidence="9" id="KW-1133">Transmembrane helix</keyword>
<keyword evidence="9" id="KW-0472">Membrane</keyword>
<evidence type="ECO:0000313" key="11">
    <source>
        <dbReference type="Proteomes" id="UP000757232"/>
    </source>
</evidence>
<evidence type="ECO:0000256" key="8">
    <source>
        <dbReference type="SAM" id="MobiDB-lite"/>
    </source>
</evidence>
<dbReference type="SUPFAM" id="SSF51445">
    <property type="entry name" value="(Trans)glycosidases"/>
    <property type="match status" value="1"/>
</dbReference>
<evidence type="ECO:0000256" key="2">
    <source>
        <dbReference type="ARBA" id="ARBA00022801"/>
    </source>
</evidence>
<feature type="transmembrane region" description="Helical" evidence="9">
    <location>
        <begin position="167"/>
        <end position="190"/>
    </location>
</feature>
<dbReference type="Gene3D" id="3.20.20.80">
    <property type="entry name" value="Glycosidases"/>
    <property type="match status" value="1"/>
</dbReference>
<evidence type="ECO:0000256" key="5">
    <source>
        <dbReference type="ARBA" id="ARBA00023316"/>
    </source>
</evidence>
<keyword evidence="11" id="KW-1185">Reference proteome</keyword>
<keyword evidence="3" id="KW-0325">Glycoprotein</keyword>
<comment type="caution">
    <text evidence="10">The sequence shown here is derived from an EMBL/GenBank/DDBJ whole genome shotgun (WGS) entry which is preliminary data.</text>
</comment>
<evidence type="ECO:0000256" key="6">
    <source>
        <dbReference type="ARBA" id="ARBA00036824"/>
    </source>
</evidence>
<proteinExistence type="inferred from homology"/>
<feature type="compositionally biased region" description="Polar residues" evidence="8">
    <location>
        <begin position="1"/>
        <end position="16"/>
    </location>
</feature>
<accession>A0A9Q5NB10</accession>
<keyword evidence="5" id="KW-0961">Cell wall biogenesis/degradation</keyword>
<sequence length="838" mass="88405">MASYTALNSSARNSDANLAAEQPSSTPTPTPTPPGAGESNSLLEHLDAINFDAINFDEPLTPPNPNRFSSFSPSIGTNYGSGVDSVRDSVVSESNSAVPISGAAGAIAGAAAAAAAREAAAGANGGAGESTSFPASKEAVNEYDLSGERGNGYSLAGTRTGKSRRMWWIAAGVAALIVAAAVAIPVGLVVGRKDSQNRAAQNSGSDDGNNNGNGNSTDPSDANPPTVAVTTGGDGSTVTTEDGSTFTYSNKFGGFWVSDPHDPFNNGAQPNSWTPPLNASWRWGVDKIHGVNLGGLFVLEPFIVPALYQKYQTGGTIVAEDEWTLSQAMAADTSEGGGLSQLEEHYDTFITEEDIAQIAGAGLNWVRLPIPFWAVDAWGDEPFLARTCWKYILRVFRWCRKYGLRIKIDLHTAPGSQNGYNHSGKLGQIDFLRGVMGYANAQRMLGYVRIITEFIAQPEYQDLIPMFGIVNEPRASDIGQAVLSNVGCPSLSTLYAHLMTSVVTVLLRSYLQAYDMMRNITGIGEGNGPFLSLHDGFLGLTEWADFLPGADRVNLDVHPYFAFNGEANTDPIDEWVARPCTSWGSMVNNSQSTFGVTVAGEFSNAINDCGLYLNGVTNSHTYGGDCSDWEDASQWDDATKEGLRTFALASFDSLQNWLGEDIDTALQIGNSTAGRVEAPLWSYKAGLEGGWMPLDPRDAVGTCAQLNSSGPVFDGAFESWQTGGAGAGTIAASELASYTAWPPTSMRGVTGDMAFVPTYTPTGTVSTLPADTFTDAPTSVEVGDGWADASDTAGGVTEVAGCSYPDPWDSAVQTMPTTTCTGTAAAVRFARRTPPPVL</sequence>